<feature type="compositionally biased region" description="Basic and acidic residues" evidence="1">
    <location>
        <begin position="39"/>
        <end position="70"/>
    </location>
</feature>
<sequence length="84" mass="9100">MENINPSEKENQESLQNAYEGNVDGTNFGGSQNEDQSEDDKSLKDTLEGGDYSKEGGKLEGQDFDTHESTGDPALENDVSANDI</sequence>
<protein>
    <submittedName>
        <fullName evidence="2">Uncharacterized protein</fullName>
    </submittedName>
</protein>
<proteinExistence type="predicted"/>
<accession>A0ABR7KS12</accession>
<dbReference type="RefSeq" id="WP_187070959.1">
    <property type="nucleotide sequence ID" value="NZ_JACRYL010000006.1"/>
</dbReference>
<feature type="region of interest" description="Disordered" evidence="1">
    <location>
        <begin position="1"/>
        <end position="84"/>
    </location>
</feature>
<keyword evidence="3" id="KW-1185">Reference proteome</keyword>
<evidence type="ECO:0000313" key="2">
    <source>
        <dbReference type="EMBL" id="MBC6110498.1"/>
    </source>
</evidence>
<comment type="caution">
    <text evidence="2">The sequence shown here is derived from an EMBL/GenBank/DDBJ whole genome shotgun (WGS) entry which is preliminary data.</text>
</comment>
<organism evidence="2 3">
    <name type="scientific">Pedobacter fastidiosus</name>
    <dbReference type="NCBI Taxonomy" id="2765361"/>
    <lineage>
        <taxon>Bacteria</taxon>
        <taxon>Pseudomonadati</taxon>
        <taxon>Bacteroidota</taxon>
        <taxon>Sphingobacteriia</taxon>
        <taxon>Sphingobacteriales</taxon>
        <taxon>Sphingobacteriaceae</taxon>
        <taxon>Pedobacter</taxon>
    </lineage>
</organism>
<name>A0ABR7KS12_9SPHI</name>
<evidence type="ECO:0000313" key="3">
    <source>
        <dbReference type="Proteomes" id="UP000652755"/>
    </source>
</evidence>
<reference evidence="2 3" key="1">
    <citation type="submission" date="2020-08" db="EMBL/GenBank/DDBJ databases">
        <authorList>
            <person name="Sun Q."/>
            <person name="Inoue M."/>
        </authorList>
    </citation>
    <scope>NUCLEOTIDE SEQUENCE [LARGE SCALE GENOMIC DNA]</scope>
    <source>
        <strain evidence="2 3">CCM 8938</strain>
    </source>
</reference>
<gene>
    <name evidence="2" type="ORF">H7U22_08685</name>
</gene>
<evidence type="ECO:0000256" key="1">
    <source>
        <dbReference type="SAM" id="MobiDB-lite"/>
    </source>
</evidence>
<dbReference type="Proteomes" id="UP000652755">
    <property type="component" value="Unassembled WGS sequence"/>
</dbReference>
<dbReference type="EMBL" id="JACRYL010000006">
    <property type="protein sequence ID" value="MBC6110498.1"/>
    <property type="molecule type" value="Genomic_DNA"/>
</dbReference>